<protein>
    <submittedName>
        <fullName evidence="1">Uncharacterized protein</fullName>
    </submittedName>
</protein>
<name>A0A2P2QGQ0_RHIMU</name>
<dbReference type="EMBL" id="GGEC01085684">
    <property type="protein sequence ID" value="MBX66168.1"/>
    <property type="molecule type" value="Transcribed_RNA"/>
</dbReference>
<evidence type="ECO:0000313" key="1">
    <source>
        <dbReference type="EMBL" id="MBX66168.1"/>
    </source>
</evidence>
<proteinExistence type="predicted"/>
<organism evidence="1">
    <name type="scientific">Rhizophora mucronata</name>
    <name type="common">Asiatic mangrove</name>
    <dbReference type="NCBI Taxonomy" id="61149"/>
    <lineage>
        <taxon>Eukaryota</taxon>
        <taxon>Viridiplantae</taxon>
        <taxon>Streptophyta</taxon>
        <taxon>Embryophyta</taxon>
        <taxon>Tracheophyta</taxon>
        <taxon>Spermatophyta</taxon>
        <taxon>Magnoliopsida</taxon>
        <taxon>eudicotyledons</taxon>
        <taxon>Gunneridae</taxon>
        <taxon>Pentapetalae</taxon>
        <taxon>rosids</taxon>
        <taxon>fabids</taxon>
        <taxon>Malpighiales</taxon>
        <taxon>Rhizophoraceae</taxon>
        <taxon>Rhizophora</taxon>
    </lineage>
</organism>
<dbReference type="AlphaFoldDB" id="A0A2P2QGQ0"/>
<sequence>MVVGLFFGGRGVINGLFSLRSTAYSNKDNY</sequence>
<reference evidence="1" key="1">
    <citation type="submission" date="2018-02" db="EMBL/GenBank/DDBJ databases">
        <title>Rhizophora mucronata_Transcriptome.</title>
        <authorList>
            <person name="Meera S.P."/>
            <person name="Sreeshan A."/>
            <person name="Augustine A."/>
        </authorList>
    </citation>
    <scope>NUCLEOTIDE SEQUENCE</scope>
    <source>
        <tissue evidence="1">Leaf</tissue>
    </source>
</reference>
<accession>A0A2P2QGQ0</accession>